<dbReference type="KEGG" id="mcos:GM418_25105"/>
<reference evidence="1 2" key="1">
    <citation type="submission" date="2019-11" db="EMBL/GenBank/DDBJ databases">
        <authorList>
            <person name="Zheng R.K."/>
            <person name="Sun C.M."/>
        </authorList>
    </citation>
    <scope>NUCLEOTIDE SEQUENCE [LARGE SCALE GENOMIC DNA]</scope>
    <source>
        <strain evidence="1 2">WC007</strain>
    </source>
</reference>
<name>A0A6I6JUL7_9BACT</name>
<gene>
    <name evidence="1" type="ORF">GM418_25105</name>
</gene>
<protein>
    <submittedName>
        <fullName evidence="1">Uncharacterized protein</fullName>
    </submittedName>
</protein>
<dbReference type="RefSeq" id="WP_158870081.1">
    <property type="nucleotide sequence ID" value="NZ_CP046401.1"/>
</dbReference>
<dbReference type="Proteomes" id="UP000428260">
    <property type="component" value="Chromosome"/>
</dbReference>
<evidence type="ECO:0000313" key="2">
    <source>
        <dbReference type="Proteomes" id="UP000428260"/>
    </source>
</evidence>
<sequence length="170" mass="20185">MKQQIKKWKTEEWNVVEKEMLFLGENLFDFYIGSLSEENICQEIVAFCRETNITDFSRFKLWLGSAKYRKIDLSDSSRWIIKQSINPQRYIHIHPAKYSCHSMRIRATTLKTVVALQIQNISIQENMQNNLEQVNRIRKNYLQLSPVKSLSHNKGIFKIWRLFEDSSGPK</sequence>
<dbReference type="AlphaFoldDB" id="A0A6I6JUL7"/>
<accession>A0A6I6JUL7</accession>
<keyword evidence="2" id="KW-1185">Reference proteome</keyword>
<dbReference type="EMBL" id="CP046401">
    <property type="protein sequence ID" value="QGY46815.1"/>
    <property type="molecule type" value="Genomic_DNA"/>
</dbReference>
<proteinExistence type="predicted"/>
<organism evidence="1 2">
    <name type="scientific">Maribellus comscasis</name>
    <dbReference type="NCBI Taxonomy" id="2681766"/>
    <lineage>
        <taxon>Bacteria</taxon>
        <taxon>Pseudomonadati</taxon>
        <taxon>Bacteroidota</taxon>
        <taxon>Bacteroidia</taxon>
        <taxon>Marinilabiliales</taxon>
        <taxon>Prolixibacteraceae</taxon>
        <taxon>Maribellus</taxon>
    </lineage>
</organism>
<evidence type="ECO:0000313" key="1">
    <source>
        <dbReference type="EMBL" id="QGY46815.1"/>
    </source>
</evidence>